<name>A0AAP0KYP7_9MAGN</name>
<gene>
    <name evidence="1" type="ORF">Syun_006663</name>
</gene>
<evidence type="ECO:0000313" key="2">
    <source>
        <dbReference type="Proteomes" id="UP001420932"/>
    </source>
</evidence>
<evidence type="ECO:0000313" key="1">
    <source>
        <dbReference type="EMBL" id="KAK9160322.1"/>
    </source>
</evidence>
<sequence length="192" mass="22308">MAFYLGSMRFMDFIEPHNPARVLRQMGYVQGIPKKPYKPIYADRSKLAHTYSVKYDYDPQVWEEWKDHLITRERRGERYFHGKPHQRTFNGFSQRAINLLKILNSVTIEHLSLPKTNVMAENAISMADAVISFLSGVEEEEKDMVTAITTQSDGATTSTAWEVMVTSKRRRWESKWFGEPASEIIDVEERDG</sequence>
<dbReference type="Proteomes" id="UP001420932">
    <property type="component" value="Unassembled WGS sequence"/>
</dbReference>
<accession>A0AAP0KYP7</accession>
<reference evidence="1 2" key="1">
    <citation type="submission" date="2024-01" db="EMBL/GenBank/DDBJ databases">
        <title>Genome assemblies of Stephania.</title>
        <authorList>
            <person name="Yang L."/>
        </authorList>
    </citation>
    <scope>NUCLEOTIDE SEQUENCE [LARGE SCALE GENOMIC DNA]</scope>
    <source>
        <strain evidence="1">YNDBR</strain>
        <tissue evidence="1">Leaf</tissue>
    </source>
</reference>
<comment type="caution">
    <text evidence="1">The sequence shown here is derived from an EMBL/GenBank/DDBJ whole genome shotgun (WGS) entry which is preliminary data.</text>
</comment>
<proteinExistence type="predicted"/>
<organism evidence="1 2">
    <name type="scientific">Stephania yunnanensis</name>
    <dbReference type="NCBI Taxonomy" id="152371"/>
    <lineage>
        <taxon>Eukaryota</taxon>
        <taxon>Viridiplantae</taxon>
        <taxon>Streptophyta</taxon>
        <taxon>Embryophyta</taxon>
        <taxon>Tracheophyta</taxon>
        <taxon>Spermatophyta</taxon>
        <taxon>Magnoliopsida</taxon>
        <taxon>Ranunculales</taxon>
        <taxon>Menispermaceae</taxon>
        <taxon>Menispermoideae</taxon>
        <taxon>Cissampelideae</taxon>
        <taxon>Stephania</taxon>
    </lineage>
</organism>
<keyword evidence="2" id="KW-1185">Reference proteome</keyword>
<protein>
    <submittedName>
        <fullName evidence="1">Uncharacterized protein</fullName>
    </submittedName>
</protein>
<dbReference type="AlphaFoldDB" id="A0AAP0KYP7"/>
<dbReference type="EMBL" id="JBBNAF010000003">
    <property type="protein sequence ID" value="KAK9160322.1"/>
    <property type="molecule type" value="Genomic_DNA"/>
</dbReference>